<protein>
    <recommendedName>
        <fullName evidence="4">Protein kinase domain-containing protein</fullName>
    </recommendedName>
</protein>
<dbReference type="InterPro" id="IPR011009">
    <property type="entry name" value="Kinase-like_dom_sf"/>
</dbReference>
<dbReference type="PROSITE" id="PS00107">
    <property type="entry name" value="PROTEIN_KINASE_ATP"/>
    <property type="match status" value="1"/>
</dbReference>
<evidence type="ECO:0000313" key="2">
    <source>
        <dbReference type="EMBL" id="QQP38848.1"/>
    </source>
</evidence>
<dbReference type="AlphaFoldDB" id="A0A7T8GVZ3"/>
<dbReference type="Proteomes" id="UP000595437">
    <property type="component" value="Chromosome 14"/>
</dbReference>
<sequence>MVQLPENDINFYDFIDDHGEEKNGLPDEEDFYEFYDTMEVLGKGLSSVVRRCVEKSSGIEYAVKIMDVSDDKT</sequence>
<dbReference type="EMBL" id="CP045903">
    <property type="protein sequence ID" value="QQP38848.1"/>
    <property type="molecule type" value="Genomic_DNA"/>
</dbReference>
<dbReference type="SUPFAM" id="SSF56112">
    <property type="entry name" value="Protein kinase-like (PK-like)"/>
    <property type="match status" value="1"/>
</dbReference>
<dbReference type="GO" id="GO:0005524">
    <property type="term" value="F:ATP binding"/>
    <property type="evidence" value="ECO:0007669"/>
    <property type="project" value="UniProtKB-UniRule"/>
</dbReference>
<reference evidence="3" key="1">
    <citation type="submission" date="2021-01" db="EMBL/GenBank/DDBJ databases">
        <title>Caligus Genome Assembly.</title>
        <authorList>
            <person name="Gallardo-Escarate C."/>
        </authorList>
    </citation>
    <scope>NUCLEOTIDE SEQUENCE [LARGE SCALE GENOMIC DNA]</scope>
</reference>
<evidence type="ECO:0000256" key="1">
    <source>
        <dbReference type="PROSITE-ProRule" id="PRU10141"/>
    </source>
</evidence>
<proteinExistence type="predicted"/>
<keyword evidence="1" id="KW-0547">Nucleotide-binding</keyword>
<name>A0A7T8GVZ3_CALRO</name>
<gene>
    <name evidence="2" type="ORF">FKW44_019544</name>
</gene>
<feature type="binding site" evidence="1">
    <location>
        <position position="64"/>
    </location>
    <ligand>
        <name>ATP</name>
        <dbReference type="ChEBI" id="CHEBI:30616"/>
    </ligand>
</feature>
<evidence type="ECO:0008006" key="4">
    <source>
        <dbReference type="Google" id="ProtNLM"/>
    </source>
</evidence>
<dbReference type="OrthoDB" id="336747at2759"/>
<evidence type="ECO:0000313" key="3">
    <source>
        <dbReference type="Proteomes" id="UP000595437"/>
    </source>
</evidence>
<keyword evidence="1" id="KW-0067">ATP-binding</keyword>
<organism evidence="2 3">
    <name type="scientific">Caligus rogercresseyi</name>
    <name type="common">Sea louse</name>
    <dbReference type="NCBI Taxonomy" id="217165"/>
    <lineage>
        <taxon>Eukaryota</taxon>
        <taxon>Metazoa</taxon>
        <taxon>Ecdysozoa</taxon>
        <taxon>Arthropoda</taxon>
        <taxon>Crustacea</taxon>
        <taxon>Multicrustacea</taxon>
        <taxon>Hexanauplia</taxon>
        <taxon>Copepoda</taxon>
        <taxon>Siphonostomatoida</taxon>
        <taxon>Caligidae</taxon>
        <taxon>Caligus</taxon>
    </lineage>
</organism>
<dbReference type="InterPro" id="IPR017441">
    <property type="entry name" value="Protein_kinase_ATP_BS"/>
</dbReference>
<keyword evidence="3" id="KW-1185">Reference proteome</keyword>
<dbReference type="Gene3D" id="3.30.200.20">
    <property type="entry name" value="Phosphorylase Kinase, domain 1"/>
    <property type="match status" value="1"/>
</dbReference>
<accession>A0A7T8GVZ3</accession>